<feature type="compositionally biased region" description="Acidic residues" evidence="1">
    <location>
        <begin position="90"/>
        <end position="101"/>
    </location>
</feature>
<feature type="region of interest" description="Disordered" evidence="1">
    <location>
        <begin position="77"/>
        <end position="101"/>
    </location>
</feature>
<accession>A0A1B1Z0Y0</accession>
<dbReference type="InterPro" id="IPR028087">
    <property type="entry name" value="Tad_N"/>
</dbReference>
<dbReference type="AlphaFoldDB" id="A0A1B1Z0Y0"/>
<feature type="compositionally biased region" description="Basic and acidic residues" evidence="1">
    <location>
        <begin position="77"/>
        <end position="89"/>
    </location>
</feature>
<keyword evidence="2" id="KW-0812">Transmembrane</keyword>
<keyword evidence="2" id="KW-1133">Transmembrane helix</keyword>
<feature type="transmembrane region" description="Helical" evidence="2">
    <location>
        <begin position="12"/>
        <end position="32"/>
    </location>
</feature>
<dbReference type="Pfam" id="PF13400">
    <property type="entry name" value="Tad"/>
    <property type="match status" value="1"/>
</dbReference>
<evidence type="ECO:0000313" key="4">
    <source>
        <dbReference type="EMBL" id="ANX10959.1"/>
    </source>
</evidence>
<sequence>MKIKHVDNEKGSTLLVVMGLLMASIFISFIFFDFFTTFATKRVSQTSADAAALAASNEAKEVYNKELTKELKDRMDELKKDAEKEKEKEGEGEEPPAEDDGLLDGIFDGVGKEMPADLEAWLEDPTVDVDLNDALKYLFEEEEVNQIACGAINANRSRIEEAARHYATKNKSDDVEVEFFYNNAFQIYVEVKKGAEFVTVDEEALGENNQVKANASSVIQSPKGINIICN</sequence>
<reference evidence="4 5" key="1">
    <citation type="submission" date="2016-08" db="EMBL/GenBank/DDBJ databases">
        <title>Complete genome sequence of Fictibacillus arsenicus G25-54, a strain with toxicity to nematodes and a potential arsenic-resistance activity.</title>
        <authorList>
            <person name="Zheng Z."/>
        </authorList>
    </citation>
    <scope>NUCLEOTIDE SEQUENCE [LARGE SCALE GENOMIC DNA]</scope>
    <source>
        <strain evidence="4 5">G25-54</strain>
    </source>
</reference>
<gene>
    <name evidence="4" type="ORF">ABE41_002890</name>
</gene>
<organism evidence="4 5">
    <name type="scientific">Fictibacillus arsenicus</name>
    <dbReference type="NCBI Taxonomy" id="255247"/>
    <lineage>
        <taxon>Bacteria</taxon>
        <taxon>Bacillati</taxon>
        <taxon>Bacillota</taxon>
        <taxon>Bacilli</taxon>
        <taxon>Bacillales</taxon>
        <taxon>Fictibacillaceae</taxon>
        <taxon>Fictibacillus</taxon>
    </lineage>
</organism>
<feature type="domain" description="Putative Flp pilus-assembly TadG-like N-terminal" evidence="3">
    <location>
        <begin position="11"/>
        <end position="55"/>
    </location>
</feature>
<protein>
    <recommendedName>
        <fullName evidence="3">Putative Flp pilus-assembly TadG-like N-terminal domain-containing protein</fullName>
    </recommendedName>
</protein>
<dbReference type="RefSeq" id="WP_066286353.1">
    <property type="nucleotide sequence ID" value="NZ_CP016761.1"/>
</dbReference>
<dbReference type="EMBL" id="CP016761">
    <property type="protein sequence ID" value="ANX10959.1"/>
    <property type="molecule type" value="Genomic_DNA"/>
</dbReference>
<evidence type="ECO:0000256" key="2">
    <source>
        <dbReference type="SAM" id="Phobius"/>
    </source>
</evidence>
<proteinExistence type="predicted"/>
<dbReference type="STRING" id="255247.ABE41_002890"/>
<evidence type="ECO:0000313" key="5">
    <source>
        <dbReference type="Proteomes" id="UP000077412"/>
    </source>
</evidence>
<name>A0A1B1Z0Y0_9BACL</name>
<keyword evidence="5" id="KW-1185">Reference proteome</keyword>
<dbReference type="Proteomes" id="UP000077412">
    <property type="component" value="Chromosome"/>
</dbReference>
<evidence type="ECO:0000256" key="1">
    <source>
        <dbReference type="SAM" id="MobiDB-lite"/>
    </source>
</evidence>
<dbReference type="KEGG" id="far:ABE41_002890"/>
<evidence type="ECO:0000259" key="3">
    <source>
        <dbReference type="Pfam" id="PF13400"/>
    </source>
</evidence>
<keyword evidence="2" id="KW-0472">Membrane</keyword>